<keyword evidence="2" id="KW-1185">Reference proteome</keyword>
<proteinExistence type="predicted"/>
<dbReference type="RefSeq" id="WP_248825059.1">
    <property type="nucleotide sequence ID" value="NZ_JALKFT010000011.1"/>
</dbReference>
<accession>A0ABT0JYZ7</accession>
<organism evidence="1 2">
    <name type="scientific">Frankia umida</name>
    <dbReference type="NCBI Taxonomy" id="573489"/>
    <lineage>
        <taxon>Bacteria</taxon>
        <taxon>Bacillati</taxon>
        <taxon>Actinomycetota</taxon>
        <taxon>Actinomycetes</taxon>
        <taxon>Frankiales</taxon>
        <taxon>Frankiaceae</taxon>
        <taxon>Frankia</taxon>
    </lineage>
</organism>
<comment type="caution">
    <text evidence="1">The sequence shown here is derived from an EMBL/GenBank/DDBJ whole genome shotgun (WGS) entry which is preliminary data.</text>
</comment>
<protein>
    <submittedName>
        <fullName evidence="1">Uncharacterized protein</fullName>
    </submittedName>
</protein>
<dbReference type="Proteomes" id="UP001201873">
    <property type="component" value="Unassembled WGS sequence"/>
</dbReference>
<sequence length="130" mass="13957">MGGAARARNFTFRDLPYGKLGETDGNGNIFIRRGLTGWVFMETLRRETVYSILTPPAPLNKITLALYEKSRSYRYVEEVAAEAYGTGSLWQGLRFPIAGGYVGIPGLAAELAGVGAATGAAGYGIYEGVR</sequence>
<gene>
    <name evidence="1" type="ORF">MXD59_13410</name>
</gene>
<evidence type="ECO:0000313" key="1">
    <source>
        <dbReference type="EMBL" id="MCK9876764.1"/>
    </source>
</evidence>
<evidence type="ECO:0000313" key="2">
    <source>
        <dbReference type="Proteomes" id="UP001201873"/>
    </source>
</evidence>
<dbReference type="EMBL" id="JALKFT010000011">
    <property type="protein sequence ID" value="MCK9876764.1"/>
    <property type="molecule type" value="Genomic_DNA"/>
</dbReference>
<reference evidence="1 2" key="1">
    <citation type="submission" date="2022-04" db="EMBL/GenBank/DDBJ databases">
        <title>Genome diversity in the genus Frankia.</title>
        <authorList>
            <person name="Carlos-Shanley C."/>
            <person name="Hahn D."/>
        </authorList>
    </citation>
    <scope>NUCLEOTIDE SEQUENCE [LARGE SCALE GENOMIC DNA]</scope>
    <source>
        <strain evidence="1 2">Ag45/Mut15</strain>
    </source>
</reference>
<name>A0ABT0JYZ7_9ACTN</name>